<sequence>MNYKVIKKEKIFEGVVFDIQVDRIIYDSGNESVREVVVHNGGAVILPVTNEGKLILVKQFRYPFQKFLIEAPAGKLEKGEDPYQCASRELTEETGYTSAKITKLGEIYTTPGFCDEILHLYLAEDLTAGEHNREEGEYGMEMFEYSISEVDEMIRNGKIVDAKTIAIIYHYKNLTVNS</sequence>
<dbReference type="AlphaFoldDB" id="A0A3B1C9S3"/>
<proteinExistence type="predicted"/>
<accession>A0A3B1C9S3</accession>
<dbReference type="GO" id="GO:0019693">
    <property type="term" value="P:ribose phosphate metabolic process"/>
    <property type="evidence" value="ECO:0007669"/>
    <property type="project" value="TreeGrafter"/>
</dbReference>
<organism evidence="4">
    <name type="scientific">hydrothermal vent metagenome</name>
    <dbReference type="NCBI Taxonomy" id="652676"/>
    <lineage>
        <taxon>unclassified sequences</taxon>
        <taxon>metagenomes</taxon>
        <taxon>ecological metagenomes</taxon>
    </lineage>
</organism>
<keyword evidence="2 4" id="KW-0378">Hydrolase</keyword>
<evidence type="ECO:0000256" key="2">
    <source>
        <dbReference type="ARBA" id="ARBA00022801"/>
    </source>
</evidence>
<evidence type="ECO:0000256" key="1">
    <source>
        <dbReference type="ARBA" id="ARBA00001946"/>
    </source>
</evidence>
<dbReference type="EC" id="3.6.1.13" evidence="4"/>
<dbReference type="SUPFAM" id="SSF55811">
    <property type="entry name" value="Nudix"/>
    <property type="match status" value="1"/>
</dbReference>
<dbReference type="Gene3D" id="3.90.79.10">
    <property type="entry name" value="Nucleoside Triphosphate Pyrophosphohydrolase"/>
    <property type="match status" value="1"/>
</dbReference>
<name>A0A3B1C9S3_9ZZZZ</name>
<dbReference type="GO" id="GO:0005829">
    <property type="term" value="C:cytosol"/>
    <property type="evidence" value="ECO:0007669"/>
    <property type="project" value="TreeGrafter"/>
</dbReference>
<comment type="cofactor">
    <cofactor evidence="1">
        <name>Mg(2+)</name>
        <dbReference type="ChEBI" id="CHEBI:18420"/>
    </cofactor>
</comment>
<dbReference type="InterPro" id="IPR020084">
    <property type="entry name" value="NUDIX_hydrolase_CS"/>
</dbReference>
<feature type="domain" description="Nudix hydrolase" evidence="3">
    <location>
        <begin position="37"/>
        <end position="167"/>
    </location>
</feature>
<dbReference type="CDD" id="cd03424">
    <property type="entry name" value="NUDIX_ADPRase_Nudt5_UGPPase_Nudt14"/>
    <property type="match status" value="1"/>
</dbReference>
<dbReference type="PANTHER" id="PTHR11839:SF18">
    <property type="entry name" value="NUDIX HYDROLASE DOMAIN-CONTAINING PROTEIN"/>
    <property type="match status" value="1"/>
</dbReference>
<reference evidence="4" key="1">
    <citation type="submission" date="2018-06" db="EMBL/GenBank/DDBJ databases">
        <authorList>
            <person name="Zhirakovskaya E."/>
        </authorList>
    </citation>
    <scope>NUCLEOTIDE SEQUENCE</scope>
</reference>
<dbReference type="GO" id="GO:0006753">
    <property type="term" value="P:nucleoside phosphate metabolic process"/>
    <property type="evidence" value="ECO:0007669"/>
    <property type="project" value="TreeGrafter"/>
</dbReference>
<protein>
    <submittedName>
        <fullName evidence="4">ADP-ribose pyrophosphatase</fullName>
        <ecNumber evidence="4">3.6.1.13</ecNumber>
    </submittedName>
</protein>
<dbReference type="PROSITE" id="PS00893">
    <property type="entry name" value="NUDIX_BOX"/>
    <property type="match status" value="1"/>
</dbReference>
<dbReference type="PROSITE" id="PS51462">
    <property type="entry name" value="NUDIX"/>
    <property type="match status" value="1"/>
</dbReference>
<dbReference type="FunFam" id="3.90.79.10:FF:000024">
    <property type="entry name" value="ADP-ribose pyrophosphatase"/>
    <property type="match status" value="1"/>
</dbReference>
<gene>
    <name evidence="4" type="ORF">MNBD_IGNAVI01-2690</name>
</gene>
<evidence type="ECO:0000313" key="4">
    <source>
        <dbReference type="EMBL" id="VAX26949.1"/>
    </source>
</evidence>
<dbReference type="InterPro" id="IPR000086">
    <property type="entry name" value="NUDIX_hydrolase_dom"/>
</dbReference>
<dbReference type="EMBL" id="UOGD01000361">
    <property type="protein sequence ID" value="VAX26949.1"/>
    <property type="molecule type" value="Genomic_DNA"/>
</dbReference>
<evidence type="ECO:0000259" key="3">
    <source>
        <dbReference type="PROSITE" id="PS51462"/>
    </source>
</evidence>
<dbReference type="GO" id="GO:0047631">
    <property type="term" value="F:ADP-ribose diphosphatase activity"/>
    <property type="evidence" value="ECO:0007669"/>
    <property type="project" value="UniProtKB-EC"/>
</dbReference>
<dbReference type="InterPro" id="IPR015797">
    <property type="entry name" value="NUDIX_hydrolase-like_dom_sf"/>
</dbReference>
<dbReference type="PANTHER" id="PTHR11839">
    <property type="entry name" value="UDP/ADP-SUGAR PYROPHOSPHATASE"/>
    <property type="match status" value="1"/>
</dbReference>
<dbReference type="Pfam" id="PF00293">
    <property type="entry name" value="NUDIX"/>
    <property type="match status" value="1"/>
</dbReference>